<dbReference type="EMBL" id="AP026801">
    <property type="protein sequence ID" value="BDR56266.1"/>
    <property type="molecule type" value="Genomic_DNA"/>
</dbReference>
<dbReference type="InterPro" id="IPR036754">
    <property type="entry name" value="YbaK/aa-tRNA-synt-asso_dom_sf"/>
</dbReference>
<evidence type="ECO:0000259" key="5">
    <source>
        <dbReference type="Pfam" id="PF04073"/>
    </source>
</evidence>
<dbReference type="GO" id="GO:0002161">
    <property type="term" value="F:aminoacyl-tRNA deacylase activity"/>
    <property type="evidence" value="ECO:0007669"/>
    <property type="project" value="InterPro"/>
</dbReference>
<evidence type="ECO:0000313" key="7">
    <source>
        <dbReference type="Proteomes" id="UP001321804"/>
    </source>
</evidence>
<dbReference type="InterPro" id="IPR004369">
    <property type="entry name" value="Prolyl-tRNA_editing_YbaK/EbsC"/>
</dbReference>
<organism evidence="6 7">
    <name type="scientific">Xylocopilactobacillus apis</name>
    <dbReference type="NCBI Taxonomy" id="2932183"/>
    <lineage>
        <taxon>Bacteria</taxon>
        <taxon>Bacillati</taxon>
        <taxon>Bacillota</taxon>
        <taxon>Bacilli</taxon>
        <taxon>Lactobacillales</taxon>
        <taxon>Lactobacillaceae</taxon>
        <taxon>Xylocopilactobacillus</taxon>
    </lineage>
</organism>
<proteinExistence type="inferred from homology"/>
<dbReference type="Proteomes" id="UP001321804">
    <property type="component" value="Chromosome"/>
</dbReference>
<dbReference type="RefSeq" id="WP_317698165.1">
    <property type="nucleotide sequence ID" value="NZ_AP026801.1"/>
</dbReference>
<dbReference type="Pfam" id="PF04073">
    <property type="entry name" value="tRNA_edit"/>
    <property type="match status" value="1"/>
</dbReference>
<dbReference type="GO" id="GO:0006412">
    <property type="term" value="P:translation"/>
    <property type="evidence" value="ECO:0007669"/>
    <property type="project" value="UniProtKB-KW"/>
</dbReference>
<dbReference type="SUPFAM" id="SSF55826">
    <property type="entry name" value="YbaK/ProRS associated domain"/>
    <property type="match status" value="1"/>
</dbReference>
<protein>
    <recommendedName>
        <fullName evidence="4">Cys-tRNA(Pro)/Cys-tRNA(Cys) deacylase</fullName>
        <ecNumber evidence="4">4.2.-.-</ecNumber>
    </recommendedName>
</protein>
<dbReference type="GO" id="GO:0016829">
    <property type="term" value="F:lyase activity"/>
    <property type="evidence" value="ECO:0007669"/>
    <property type="project" value="UniProtKB-KW"/>
</dbReference>
<feature type="domain" description="YbaK/aminoacyl-tRNA synthetase-associated" evidence="5">
    <location>
        <begin position="49"/>
        <end position="151"/>
    </location>
</feature>
<name>A0AAU9DDN5_9LACO</name>
<accession>A0AAU9DDN5</accession>
<comment type="similarity">
    <text evidence="1 4">Belongs to the prolyl-tRNA editing family. YbaK/EbsC subfamily.</text>
</comment>
<keyword evidence="2 4" id="KW-0648">Protein biosynthesis</keyword>
<evidence type="ECO:0000256" key="4">
    <source>
        <dbReference type="PIRNR" id="PIRNR006181"/>
    </source>
</evidence>
<evidence type="ECO:0000256" key="1">
    <source>
        <dbReference type="ARBA" id="ARBA00009798"/>
    </source>
</evidence>
<gene>
    <name evidence="6" type="ORF">KIMC2_08280</name>
</gene>
<evidence type="ECO:0000313" key="6">
    <source>
        <dbReference type="EMBL" id="BDR56266.1"/>
    </source>
</evidence>
<dbReference type="Gene3D" id="3.90.960.10">
    <property type="entry name" value="YbaK/aminoacyl-tRNA synthetase-associated domain"/>
    <property type="match status" value="1"/>
</dbReference>
<dbReference type="PIRSF" id="PIRSF006181">
    <property type="entry name" value="EbsC_YbaK"/>
    <property type="match status" value="1"/>
</dbReference>
<keyword evidence="3 4" id="KW-0456">Lyase</keyword>
<dbReference type="KEGG" id="xak:KIMC2_08280"/>
<sequence length="167" mass="18703">MAKKQKKTLIEKFLDKEKINYQSISYSTHLEGDVYVIDDKDDQEISPLVFKTIVLTGKATGPIVGVIPINDRIDYKKMSNVTGNKKVGIVPLKDLVKTSGYLHGENTPIGIYNNKHFKIYYDQKIKMFDDIIVSAGEIGKMIKINVQDLIKITSGIIVDIVEGVSNV</sequence>
<evidence type="ECO:0000256" key="2">
    <source>
        <dbReference type="ARBA" id="ARBA00022917"/>
    </source>
</evidence>
<reference evidence="6 7" key="1">
    <citation type="journal article" date="2023" name="Microbiol. Spectr.">
        <title>Symbiosis of Carpenter Bees with Uncharacterized Lactic Acid Bacteria Showing NAD Auxotrophy.</title>
        <authorList>
            <person name="Kawasaki S."/>
            <person name="Ozawa K."/>
            <person name="Mori T."/>
            <person name="Yamamoto A."/>
            <person name="Ito M."/>
            <person name="Ohkuma M."/>
            <person name="Sakamoto M."/>
            <person name="Matsutani M."/>
        </authorList>
    </citation>
    <scope>NUCLEOTIDE SEQUENCE [LARGE SCALE GENOMIC DNA]</scope>
    <source>
        <strain evidence="6 7">KimC2</strain>
    </source>
</reference>
<evidence type="ECO:0000256" key="3">
    <source>
        <dbReference type="ARBA" id="ARBA00023239"/>
    </source>
</evidence>
<dbReference type="PANTHER" id="PTHR30411">
    <property type="entry name" value="CYTOPLASMIC PROTEIN"/>
    <property type="match status" value="1"/>
</dbReference>
<dbReference type="EC" id="4.2.-.-" evidence="4"/>
<dbReference type="AlphaFoldDB" id="A0AAU9DDN5"/>
<dbReference type="PANTHER" id="PTHR30411:SF0">
    <property type="entry name" value="CYS-TRNA(PRO)_CYS-TRNA(CYS) DEACYLASE YBAK"/>
    <property type="match status" value="1"/>
</dbReference>
<keyword evidence="7" id="KW-1185">Reference proteome</keyword>
<dbReference type="InterPro" id="IPR007214">
    <property type="entry name" value="YbaK/aa-tRNA-synth-assoc-dom"/>
</dbReference>